<name>C5LTH9_PERM5</name>
<dbReference type="Proteomes" id="UP000007800">
    <property type="component" value="Unassembled WGS sequence"/>
</dbReference>
<dbReference type="RefSeq" id="XP_002767253.1">
    <property type="nucleotide sequence ID" value="XM_002767207.1"/>
</dbReference>
<dbReference type="GeneID" id="9049661"/>
<accession>C5LTH9</accession>
<dbReference type="InParanoid" id="C5LTH9"/>
<reference evidence="2 3" key="1">
    <citation type="submission" date="2008-07" db="EMBL/GenBank/DDBJ databases">
        <authorList>
            <person name="El-Sayed N."/>
            <person name="Caler E."/>
            <person name="Inman J."/>
            <person name="Amedeo P."/>
            <person name="Hass B."/>
            <person name="Wortman J."/>
        </authorList>
    </citation>
    <scope>NUCLEOTIDE SEQUENCE [LARGE SCALE GENOMIC DNA]</scope>
    <source>
        <strain evidence="3">ATCC 50983 / TXsc</strain>
    </source>
</reference>
<dbReference type="InterPro" id="IPR027417">
    <property type="entry name" value="P-loop_NTPase"/>
</dbReference>
<dbReference type="EMBL" id="GG685296">
    <property type="protein sequence ID" value="EEQ99970.1"/>
    <property type="molecule type" value="Genomic_DNA"/>
</dbReference>
<sequence length="505" mass="58372">MQYYSNLPEGTLPIADDDETIPYPACSASTVAEMGRDGPSSVVARQNLEIMALKERIRVLEEEKMWLEWRLHKTCIKCRECPCRRQEEVKRQALDLCNGKAAILRPLAQILKCAKVPKKGKLSLKGLSDCECILFNQFSLEHLGDGLDLETLLSLLEGRPVEVNNTTTFDELVPIFITCNSLPEPQGERHRNALRERLGRCHYFPHKLERDEREKPIKPCCRCFADWLLTERYRPSLPAIESNEDTIQYPPWADCDPETIHSLCQENMSLRRRIETLEQEKEWLERTLATKSACKKCSRCNCTKIGVVPVVTDDEEENSEGEIVDVELKCVNDENLRTQARTYLWTWPESNTPSRRQPYEVDDEEVRAIFEAATSDKGLLYYSVFFECRGLEDDNRPKAIHFITKYKLPRRWKQVADRLSQDWNIDAFARVPAMTIKRDTYQIMFVHCYRAYGPSKEGGLKPLFSPRHPPLADILPHSLLPRVEETWPLPEACISEIAHDDDTEL</sequence>
<evidence type="ECO:0000313" key="3">
    <source>
        <dbReference type="Proteomes" id="UP000007800"/>
    </source>
</evidence>
<dbReference type="Gene3D" id="3.40.50.300">
    <property type="entry name" value="P-loop containing nucleotide triphosphate hydrolases"/>
    <property type="match status" value="1"/>
</dbReference>
<protein>
    <submittedName>
        <fullName evidence="2">Uncharacterized protein</fullName>
    </submittedName>
</protein>
<keyword evidence="1" id="KW-0175">Coiled coil</keyword>
<evidence type="ECO:0000256" key="1">
    <source>
        <dbReference type="SAM" id="Coils"/>
    </source>
</evidence>
<evidence type="ECO:0000313" key="2">
    <source>
        <dbReference type="EMBL" id="EEQ99970.1"/>
    </source>
</evidence>
<dbReference type="AlphaFoldDB" id="C5LTH9"/>
<proteinExistence type="predicted"/>
<feature type="coiled-coil region" evidence="1">
    <location>
        <begin position="43"/>
        <end position="70"/>
    </location>
</feature>
<gene>
    <name evidence="2" type="ORF">Pmar_PMAR022756</name>
</gene>
<feature type="coiled-coil region" evidence="1">
    <location>
        <begin position="260"/>
        <end position="287"/>
    </location>
</feature>
<keyword evidence="3" id="KW-1185">Reference proteome</keyword>
<organism evidence="3">
    <name type="scientific">Perkinsus marinus (strain ATCC 50983 / TXsc)</name>
    <dbReference type="NCBI Taxonomy" id="423536"/>
    <lineage>
        <taxon>Eukaryota</taxon>
        <taxon>Sar</taxon>
        <taxon>Alveolata</taxon>
        <taxon>Perkinsozoa</taxon>
        <taxon>Perkinsea</taxon>
        <taxon>Perkinsida</taxon>
        <taxon>Perkinsidae</taxon>
        <taxon>Perkinsus</taxon>
    </lineage>
</organism>